<sequence>MEGSSSSSAIFYDFLDRMRNPASLDLVRSIKSFIVSFSFYAANPENDGKKVQDFYTTMEDAIRDHPLWAGATDQEVDCAMEKIHLLQTFLKPEHLDIPAVLRNEASWLLAEKELQKINAFKAPREKLLCVMNCCKVINNLLLNASMSENHVLAGADDFLPVLIYVMIKANPPQLHSNLKFIQLYRRQTKLVSEAAYYLTNLVSAKTFIFELNAKSLSIDEIEFEESMQAARMTNKETEKEATPTLEERTTSQGQTDPGPSARSHDKETSGASNYPYMDKEAGDLTIGDVERLLSVYKQVVTKYTGLCTAVKHLSLSRTEPHVTNLEARNVFLRQPEKTGKNSDQRVGQ</sequence>
<feature type="domain" description="VPS9" evidence="2">
    <location>
        <begin position="70"/>
        <end position="217"/>
    </location>
</feature>
<keyword evidence="4" id="KW-1185">Reference proteome</keyword>
<evidence type="ECO:0000313" key="3">
    <source>
        <dbReference type="EMBL" id="ONH89559.1"/>
    </source>
</evidence>
<evidence type="ECO:0000313" key="4">
    <source>
        <dbReference type="Proteomes" id="UP000006882"/>
    </source>
</evidence>
<dbReference type="GO" id="GO:0005085">
    <property type="term" value="F:guanyl-nucleotide exchange factor activity"/>
    <property type="evidence" value="ECO:0007669"/>
    <property type="project" value="InterPro"/>
</dbReference>
<dbReference type="PANTHER" id="PTHR23101:SF63">
    <property type="entry name" value="VACUOLAR PROTEIN SORTING-ASSOCIATED PROTEIN 9A-LIKE ISOFORM X1"/>
    <property type="match status" value="1"/>
</dbReference>
<dbReference type="GO" id="GO:0016192">
    <property type="term" value="P:vesicle-mediated transport"/>
    <property type="evidence" value="ECO:0007669"/>
    <property type="project" value="InterPro"/>
</dbReference>
<protein>
    <recommendedName>
        <fullName evidence="2">VPS9 domain-containing protein</fullName>
    </recommendedName>
</protein>
<feature type="compositionally biased region" description="Basic and acidic residues" evidence="1">
    <location>
        <begin position="233"/>
        <end position="249"/>
    </location>
</feature>
<gene>
    <name evidence="3" type="ORF">PRUPE_8G002200</name>
</gene>
<dbReference type="Pfam" id="PF18151">
    <property type="entry name" value="DUF5601"/>
    <property type="match status" value="1"/>
</dbReference>
<dbReference type="Proteomes" id="UP000006882">
    <property type="component" value="Chromosome G8"/>
</dbReference>
<dbReference type="Pfam" id="PF02204">
    <property type="entry name" value="VPS9"/>
    <property type="match status" value="1"/>
</dbReference>
<name>A0A251MTE6_PRUPE</name>
<proteinExistence type="predicted"/>
<feature type="region of interest" description="Disordered" evidence="1">
    <location>
        <begin position="230"/>
        <end position="277"/>
    </location>
</feature>
<dbReference type="InterPro" id="IPR041545">
    <property type="entry name" value="DUF5601"/>
</dbReference>
<dbReference type="SUPFAM" id="SSF109993">
    <property type="entry name" value="VPS9 domain"/>
    <property type="match status" value="1"/>
</dbReference>
<dbReference type="Gramene" id="ONH89559">
    <property type="protein sequence ID" value="ONH89559"/>
    <property type="gene ID" value="PRUPE_8G002200"/>
</dbReference>
<dbReference type="PANTHER" id="PTHR23101">
    <property type="entry name" value="RAB GDP/GTP EXCHANGE FACTOR"/>
    <property type="match status" value="1"/>
</dbReference>
<reference evidence="3 4" key="1">
    <citation type="journal article" date="2013" name="Nat. Genet.">
        <title>The high-quality draft genome of peach (Prunus persica) identifies unique patterns of genetic diversity, domestication and genome evolution.</title>
        <authorList>
            <consortium name="International Peach Genome Initiative"/>
            <person name="Verde I."/>
            <person name="Abbott A.G."/>
            <person name="Scalabrin S."/>
            <person name="Jung S."/>
            <person name="Shu S."/>
            <person name="Marroni F."/>
            <person name="Zhebentyayeva T."/>
            <person name="Dettori M.T."/>
            <person name="Grimwood J."/>
            <person name="Cattonaro F."/>
            <person name="Zuccolo A."/>
            <person name="Rossini L."/>
            <person name="Jenkins J."/>
            <person name="Vendramin E."/>
            <person name="Meisel L.A."/>
            <person name="Decroocq V."/>
            <person name="Sosinski B."/>
            <person name="Prochnik S."/>
            <person name="Mitros T."/>
            <person name="Policriti A."/>
            <person name="Cipriani G."/>
            <person name="Dondini L."/>
            <person name="Ficklin S."/>
            <person name="Goodstein D.M."/>
            <person name="Xuan P."/>
            <person name="Del Fabbro C."/>
            <person name="Aramini V."/>
            <person name="Copetti D."/>
            <person name="Gonzalez S."/>
            <person name="Horner D.S."/>
            <person name="Falchi R."/>
            <person name="Lucas S."/>
            <person name="Mica E."/>
            <person name="Maldonado J."/>
            <person name="Lazzari B."/>
            <person name="Bielenberg D."/>
            <person name="Pirona R."/>
            <person name="Miculan M."/>
            <person name="Barakat A."/>
            <person name="Testolin R."/>
            <person name="Stella A."/>
            <person name="Tartarini S."/>
            <person name="Tonutti P."/>
            <person name="Arus P."/>
            <person name="Orellana A."/>
            <person name="Wells C."/>
            <person name="Main D."/>
            <person name="Vizzotto G."/>
            <person name="Silva H."/>
            <person name="Salamini F."/>
            <person name="Schmutz J."/>
            <person name="Morgante M."/>
            <person name="Rokhsar D.S."/>
        </authorList>
    </citation>
    <scope>NUCLEOTIDE SEQUENCE [LARGE SCALE GENOMIC DNA]</scope>
    <source>
        <strain evidence="4">cv. Nemared</strain>
    </source>
</reference>
<organism evidence="3 4">
    <name type="scientific">Prunus persica</name>
    <name type="common">Peach</name>
    <name type="synonym">Amygdalus persica</name>
    <dbReference type="NCBI Taxonomy" id="3760"/>
    <lineage>
        <taxon>Eukaryota</taxon>
        <taxon>Viridiplantae</taxon>
        <taxon>Streptophyta</taxon>
        <taxon>Embryophyta</taxon>
        <taxon>Tracheophyta</taxon>
        <taxon>Spermatophyta</taxon>
        <taxon>Magnoliopsida</taxon>
        <taxon>eudicotyledons</taxon>
        <taxon>Gunneridae</taxon>
        <taxon>Pentapetalae</taxon>
        <taxon>rosids</taxon>
        <taxon>fabids</taxon>
        <taxon>Rosales</taxon>
        <taxon>Rosaceae</taxon>
        <taxon>Amygdaloideae</taxon>
        <taxon>Amygdaleae</taxon>
        <taxon>Prunus</taxon>
    </lineage>
</organism>
<dbReference type="EMBL" id="CM007658">
    <property type="protein sequence ID" value="ONH89559.1"/>
    <property type="molecule type" value="Genomic_DNA"/>
</dbReference>
<accession>A0A251MTE6</accession>
<dbReference type="SMART" id="SM00167">
    <property type="entry name" value="VPS9"/>
    <property type="match status" value="1"/>
</dbReference>
<evidence type="ECO:0000259" key="2">
    <source>
        <dbReference type="PROSITE" id="PS51205"/>
    </source>
</evidence>
<dbReference type="InterPro" id="IPR003123">
    <property type="entry name" value="VPS9"/>
</dbReference>
<dbReference type="AlphaFoldDB" id="A0A251MTE6"/>
<dbReference type="InterPro" id="IPR037191">
    <property type="entry name" value="VPS9_dom_sf"/>
</dbReference>
<dbReference type="InterPro" id="IPR045046">
    <property type="entry name" value="Vps9-like"/>
</dbReference>
<evidence type="ECO:0000256" key="1">
    <source>
        <dbReference type="SAM" id="MobiDB-lite"/>
    </source>
</evidence>
<dbReference type="PROSITE" id="PS51205">
    <property type="entry name" value="VPS9"/>
    <property type="match status" value="1"/>
</dbReference>
<dbReference type="Gene3D" id="1.20.1050.80">
    <property type="entry name" value="VPS9 domain"/>
    <property type="match status" value="1"/>
</dbReference>